<reference evidence="1 2" key="1">
    <citation type="submission" date="2021-04" db="EMBL/GenBank/DDBJ databases">
        <title>Nocardia tengchongensis.</title>
        <authorList>
            <person name="Zhuang k."/>
            <person name="Ran Y."/>
            <person name="Li W."/>
        </authorList>
    </citation>
    <scope>NUCLEOTIDE SEQUENCE [LARGE SCALE GENOMIC DNA]</scope>
    <source>
        <strain evidence="1 2">CFH S0057</strain>
    </source>
</reference>
<organism evidence="1 2">
    <name type="scientific">Nocardia tengchongensis</name>
    <dbReference type="NCBI Taxonomy" id="2055889"/>
    <lineage>
        <taxon>Bacteria</taxon>
        <taxon>Bacillati</taxon>
        <taxon>Actinomycetota</taxon>
        <taxon>Actinomycetes</taxon>
        <taxon>Mycobacteriales</taxon>
        <taxon>Nocardiaceae</taxon>
        <taxon>Nocardia</taxon>
    </lineage>
</organism>
<dbReference type="Proteomes" id="UP000683310">
    <property type="component" value="Chromosome"/>
</dbReference>
<dbReference type="EMBL" id="CP074371">
    <property type="protein sequence ID" value="QVI22636.1"/>
    <property type="molecule type" value="Genomic_DNA"/>
</dbReference>
<evidence type="ECO:0000313" key="2">
    <source>
        <dbReference type="Proteomes" id="UP000683310"/>
    </source>
</evidence>
<proteinExistence type="predicted"/>
<protein>
    <submittedName>
        <fullName evidence="1">Uncharacterized protein</fullName>
    </submittedName>
</protein>
<name>A0ABX8CTH5_9NOCA</name>
<sequence>MTVSRGLLDCLNIKGLNFALSEATCLGIDVDSAAATLRLELDVLTLPADGPPPARFDIYLTLLGVSRVAASLRRQRWDDLEPVVLPLTIEGLHDAVNSFGGGALHGWDFLDLSDASWSQWRKLLSFDTTLRDEPAAHLMEFSQEEGVDPRELDVRVWFDDAEVTDKHGNPIPLPEFIAGGVRWWQAHDAGDPRTLRPDVVPPL</sequence>
<accession>A0ABX8CTH5</accession>
<gene>
    <name evidence="1" type="ORF">KHQ06_06305</name>
</gene>
<keyword evidence="2" id="KW-1185">Reference proteome</keyword>
<evidence type="ECO:0000313" key="1">
    <source>
        <dbReference type="EMBL" id="QVI22636.1"/>
    </source>
</evidence>